<evidence type="ECO:0000313" key="2">
    <source>
        <dbReference type="EMBL" id="GAH29192.1"/>
    </source>
</evidence>
<feature type="region of interest" description="Disordered" evidence="1">
    <location>
        <begin position="1"/>
        <end position="36"/>
    </location>
</feature>
<accession>X1E9B8</accession>
<organism evidence="2">
    <name type="scientific">marine sediment metagenome</name>
    <dbReference type="NCBI Taxonomy" id="412755"/>
    <lineage>
        <taxon>unclassified sequences</taxon>
        <taxon>metagenomes</taxon>
        <taxon>ecological metagenomes</taxon>
    </lineage>
</organism>
<dbReference type="EMBL" id="BARU01001102">
    <property type="protein sequence ID" value="GAH29192.1"/>
    <property type="molecule type" value="Genomic_DNA"/>
</dbReference>
<evidence type="ECO:0008006" key="3">
    <source>
        <dbReference type="Google" id="ProtNLM"/>
    </source>
</evidence>
<evidence type="ECO:0000256" key="1">
    <source>
        <dbReference type="SAM" id="MobiDB-lite"/>
    </source>
</evidence>
<dbReference type="AlphaFoldDB" id="X1E9B8"/>
<reference evidence="2" key="1">
    <citation type="journal article" date="2014" name="Front. Microbiol.">
        <title>High frequency of phylogenetically diverse reductive dehalogenase-homologous genes in deep subseafloor sedimentary metagenomes.</title>
        <authorList>
            <person name="Kawai M."/>
            <person name="Futagami T."/>
            <person name="Toyoda A."/>
            <person name="Takaki Y."/>
            <person name="Nishi S."/>
            <person name="Hori S."/>
            <person name="Arai W."/>
            <person name="Tsubouchi T."/>
            <person name="Morono Y."/>
            <person name="Uchiyama I."/>
            <person name="Ito T."/>
            <person name="Fujiyama A."/>
            <person name="Inagaki F."/>
            <person name="Takami H."/>
        </authorList>
    </citation>
    <scope>NUCLEOTIDE SEQUENCE</scope>
    <source>
        <strain evidence="2">Expedition CK06-06</strain>
    </source>
</reference>
<name>X1E9B8_9ZZZZ</name>
<protein>
    <recommendedName>
        <fullName evidence="3">Transposase zinc-binding domain-containing protein</fullName>
    </recommendedName>
</protein>
<comment type="caution">
    <text evidence="2">The sequence shown here is derived from an EMBL/GenBank/DDBJ whole genome shotgun (WGS) entry which is preliminary data.</text>
</comment>
<proteinExistence type="predicted"/>
<feature type="non-terminal residue" evidence="2">
    <location>
        <position position="195"/>
    </location>
</feature>
<sequence length="195" mass="22043">MSRASPGTNGAGRAVRQPERATEVAGAYTDRGSSSEAGAAFPVSVREAYEDALWGGDGELLKNWRPLFRARHRRYAELRAKFGPPLLTYPVHGEVSPEVAIPPKTDVRDGYLELLAKRSVDLDLIFRTKCPGYWIQGSCENGHRYAKELYCGREWCPVCGEEWSATHQRRFSRWISKATQIRTMGYFVFTIPEEL</sequence>
<gene>
    <name evidence="2" type="ORF">S03H2_03086</name>
</gene>